<dbReference type="Proteomes" id="UP000299102">
    <property type="component" value="Unassembled WGS sequence"/>
</dbReference>
<evidence type="ECO:0000313" key="3">
    <source>
        <dbReference type="Proteomes" id="UP000299102"/>
    </source>
</evidence>
<dbReference type="AlphaFoldDB" id="A0A4C1WKQ6"/>
<reference evidence="2 3" key="1">
    <citation type="journal article" date="2019" name="Commun. Biol.">
        <title>The bagworm genome reveals a unique fibroin gene that provides high tensile strength.</title>
        <authorList>
            <person name="Kono N."/>
            <person name="Nakamura H."/>
            <person name="Ohtoshi R."/>
            <person name="Tomita M."/>
            <person name="Numata K."/>
            <person name="Arakawa K."/>
        </authorList>
    </citation>
    <scope>NUCLEOTIDE SEQUENCE [LARGE SCALE GENOMIC DNA]</scope>
</reference>
<gene>
    <name evidence="2" type="ORF">EVAR_34203_1</name>
</gene>
<keyword evidence="3" id="KW-1185">Reference proteome</keyword>
<accession>A0A4C1WKQ6</accession>
<name>A0A4C1WKQ6_EUMVA</name>
<feature type="compositionally biased region" description="Basic and acidic residues" evidence="1">
    <location>
        <begin position="89"/>
        <end position="104"/>
    </location>
</feature>
<comment type="caution">
    <text evidence="2">The sequence shown here is derived from an EMBL/GenBank/DDBJ whole genome shotgun (WGS) entry which is preliminary data.</text>
</comment>
<dbReference type="EMBL" id="BGZK01000570">
    <property type="protein sequence ID" value="GBP50695.1"/>
    <property type="molecule type" value="Genomic_DNA"/>
</dbReference>
<sequence length="104" mass="11711">MLRHAGERGRTVFELVYFLDDHKTFLGSSRPMLTSARLSLSANSLCRIRTCYSFRLVGQSSGRLNGRRQIGFSSLASRQRPRLRAGDGAARRAECSGRTFENTR</sequence>
<evidence type="ECO:0000313" key="2">
    <source>
        <dbReference type="EMBL" id="GBP50695.1"/>
    </source>
</evidence>
<feature type="region of interest" description="Disordered" evidence="1">
    <location>
        <begin position="83"/>
        <end position="104"/>
    </location>
</feature>
<organism evidence="2 3">
    <name type="scientific">Eumeta variegata</name>
    <name type="common">Bagworm moth</name>
    <name type="synonym">Eumeta japonica</name>
    <dbReference type="NCBI Taxonomy" id="151549"/>
    <lineage>
        <taxon>Eukaryota</taxon>
        <taxon>Metazoa</taxon>
        <taxon>Ecdysozoa</taxon>
        <taxon>Arthropoda</taxon>
        <taxon>Hexapoda</taxon>
        <taxon>Insecta</taxon>
        <taxon>Pterygota</taxon>
        <taxon>Neoptera</taxon>
        <taxon>Endopterygota</taxon>
        <taxon>Lepidoptera</taxon>
        <taxon>Glossata</taxon>
        <taxon>Ditrysia</taxon>
        <taxon>Tineoidea</taxon>
        <taxon>Psychidae</taxon>
        <taxon>Oiketicinae</taxon>
        <taxon>Eumeta</taxon>
    </lineage>
</organism>
<protein>
    <submittedName>
        <fullName evidence="2">Uncharacterized protein</fullName>
    </submittedName>
</protein>
<evidence type="ECO:0000256" key="1">
    <source>
        <dbReference type="SAM" id="MobiDB-lite"/>
    </source>
</evidence>
<proteinExistence type="predicted"/>